<feature type="transmembrane region" description="Helical" evidence="8">
    <location>
        <begin position="263"/>
        <end position="280"/>
    </location>
</feature>
<dbReference type="Proteomes" id="UP000095591">
    <property type="component" value="Unassembled WGS sequence"/>
</dbReference>
<keyword evidence="5 8" id="KW-1133">Transmembrane helix</keyword>
<keyword evidence="4 8" id="KW-0812">Transmembrane</keyword>
<gene>
    <name evidence="9" type="ORF">ERS852429_03717</name>
</gene>
<evidence type="ECO:0000256" key="2">
    <source>
        <dbReference type="ARBA" id="ARBA00022475"/>
    </source>
</evidence>
<evidence type="ECO:0000313" key="9">
    <source>
        <dbReference type="EMBL" id="CUN31360.1"/>
    </source>
</evidence>
<evidence type="ECO:0000256" key="7">
    <source>
        <dbReference type="ARBA" id="ARBA00024033"/>
    </source>
</evidence>
<protein>
    <submittedName>
        <fullName evidence="9">Protein of uncharacterized function (DUF2029)</fullName>
    </submittedName>
</protein>
<feature type="transmembrane region" description="Helical" evidence="8">
    <location>
        <begin position="163"/>
        <end position="188"/>
    </location>
</feature>
<name>A0A173VX63_PARDI</name>
<evidence type="ECO:0000256" key="4">
    <source>
        <dbReference type="ARBA" id="ARBA00022692"/>
    </source>
</evidence>
<feature type="transmembrane region" description="Helical" evidence="8">
    <location>
        <begin position="333"/>
        <end position="350"/>
    </location>
</feature>
<dbReference type="RefSeq" id="WP_081033111.1">
    <property type="nucleotide sequence ID" value="NZ_CYXP01000010.1"/>
</dbReference>
<organism evidence="9 10">
    <name type="scientific">Parabacteroides distasonis</name>
    <dbReference type="NCBI Taxonomy" id="823"/>
    <lineage>
        <taxon>Bacteria</taxon>
        <taxon>Pseudomonadati</taxon>
        <taxon>Bacteroidota</taxon>
        <taxon>Bacteroidia</taxon>
        <taxon>Bacteroidales</taxon>
        <taxon>Tannerellaceae</taxon>
        <taxon>Parabacteroides</taxon>
    </lineage>
</organism>
<feature type="transmembrane region" description="Helical" evidence="8">
    <location>
        <begin position="124"/>
        <end position="157"/>
    </location>
</feature>
<feature type="transmembrane region" description="Helical" evidence="8">
    <location>
        <begin position="195"/>
        <end position="213"/>
    </location>
</feature>
<comment type="subcellular location">
    <subcellularLocation>
        <location evidence="1">Cell membrane</location>
        <topology evidence="1">Multi-pass membrane protein</topology>
    </subcellularLocation>
</comment>
<dbReference type="AlphaFoldDB" id="A0A173VX63"/>
<dbReference type="Pfam" id="PF09594">
    <property type="entry name" value="GT87"/>
    <property type="match status" value="1"/>
</dbReference>
<evidence type="ECO:0000256" key="6">
    <source>
        <dbReference type="ARBA" id="ARBA00023136"/>
    </source>
</evidence>
<accession>A0A173VX63</accession>
<feature type="transmembrane region" description="Helical" evidence="8">
    <location>
        <begin position="310"/>
        <end position="326"/>
    </location>
</feature>
<dbReference type="InterPro" id="IPR018584">
    <property type="entry name" value="GT87"/>
</dbReference>
<reference evidence="9 10" key="1">
    <citation type="submission" date="2015-09" db="EMBL/GenBank/DDBJ databases">
        <authorList>
            <consortium name="Pathogen Informatics"/>
        </authorList>
    </citation>
    <scope>NUCLEOTIDE SEQUENCE [LARGE SCALE GENOMIC DNA]</scope>
    <source>
        <strain evidence="9 10">2789STDY5608872</strain>
    </source>
</reference>
<dbReference type="GO" id="GO:0016758">
    <property type="term" value="F:hexosyltransferase activity"/>
    <property type="evidence" value="ECO:0007669"/>
    <property type="project" value="InterPro"/>
</dbReference>
<evidence type="ECO:0000256" key="1">
    <source>
        <dbReference type="ARBA" id="ARBA00004651"/>
    </source>
</evidence>
<keyword evidence="2" id="KW-1003">Cell membrane</keyword>
<evidence type="ECO:0000313" key="10">
    <source>
        <dbReference type="Proteomes" id="UP000095591"/>
    </source>
</evidence>
<evidence type="ECO:0000256" key="8">
    <source>
        <dbReference type="SAM" id="Phobius"/>
    </source>
</evidence>
<keyword evidence="3" id="KW-0808">Transferase</keyword>
<comment type="similarity">
    <text evidence="7">Belongs to the glycosyltransferase 87 family.</text>
</comment>
<dbReference type="GO" id="GO:0005886">
    <property type="term" value="C:plasma membrane"/>
    <property type="evidence" value="ECO:0007669"/>
    <property type="project" value="UniProtKB-SubCell"/>
</dbReference>
<keyword evidence="6 8" id="KW-0472">Membrane</keyword>
<feature type="transmembrane region" description="Helical" evidence="8">
    <location>
        <begin position="20"/>
        <end position="40"/>
    </location>
</feature>
<proteinExistence type="inferred from homology"/>
<evidence type="ECO:0000256" key="3">
    <source>
        <dbReference type="ARBA" id="ARBA00022679"/>
    </source>
</evidence>
<sequence length="393" mass="45356">MMKFIDKFNTIIHKPFFSKYSTLMGLWALLGVIAWITKYFPGKYNNFSIFRQSFWHTLNELPLYVAYPEEYNDIFHYGPVFSLVVAPFAITPLWLGLLTWSVAQSLFLFWAVKMLPGIKRERIFIYWFCAHELLTSLFMSQFNISIAAIIVLAYALIEKEKDVWAAFVIMLGTFTKLYGITGLAFFFFSRHKMKFSLSCVGWAVVMVVAPMILSGPDYIMSQYTGWFEDLSGKNSENLFALMQNISFLGMVRKISGSVSYSDIYLIIGGLIVFGLPYLRISQYKYEAFRKTLLASVLMFVVLFSTGSESSTYIIAFIGVAIWYTAVPWKRSTLDIVLMVFAFILTSMSPSDLFPKYIRVHYVYPYALKALPCMLIWLKLTFEMCTRSYNPVKV</sequence>
<evidence type="ECO:0000256" key="5">
    <source>
        <dbReference type="ARBA" id="ARBA00022989"/>
    </source>
</evidence>
<dbReference type="EMBL" id="CYXP01000010">
    <property type="protein sequence ID" value="CUN31360.1"/>
    <property type="molecule type" value="Genomic_DNA"/>
</dbReference>
<feature type="transmembrane region" description="Helical" evidence="8">
    <location>
        <begin position="93"/>
        <end position="112"/>
    </location>
</feature>